<dbReference type="EMBL" id="CP070499">
    <property type="protein sequence ID" value="QSB14797.1"/>
    <property type="molecule type" value="Genomic_DNA"/>
</dbReference>
<keyword evidence="3" id="KW-1185">Reference proteome</keyword>
<keyword evidence="1" id="KW-0472">Membrane</keyword>
<proteinExistence type="predicted"/>
<evidence type="ECO:0000313" key="2">
    <source>
        <dbReference type="EMBL" id="QSB14797.1"/>
    </source>
</evidence>
<protein>
    <submittedName>
        <fullName evidence="2">Uncharacterized protein</fullName>
    </submittedName>
</protein>
<dbReference type="KEGG" id="nhy:JQS43_25720"/>
<feature type="transmembrane region" description="Helical" evidence="1">
    <location>
        <begin position="20"/>
        <end position="42"/>
    </location>
</feature>
<dbReference type="AlphaFoldDB" id="A0A895YAM1"/>
<keyword evidence="1" id="KW-0812">Transmembrane</keyword>
<dbReference type="RefSeq" id="WP_239676955.1">
    <property type="nucleotide sequence ID" value="NZ_CP070499.1"/>
</dbReference>
<keyword evidence="1" id="KW-1133">Transmembrane helix</keyword>
<sequence length="174" mass="18535">MTGVSDGRPRWFSRRGYVPTGAVVVTMSLLALGCLAAPVLYLRHQAQQAVAPVDERRGQAEQAVAEQVEDFAAAVAAEGGEDLPDLRIDQLATERDTTVRQIIRDPPGDATLVLVVDSQARYNSLLNHSAVVDACYELVFSPAAAVDAAAEWTVAAVDPCPSTQRRPEPSPAPS</sequence>
<evidence type="ECO:0000313" key="3">
    <source>
        <dbReference type="Proteomes" id="UP000662857"/>
    </source>
</evidence>
<accession>A0A895YAM1</accession>
<gene>
    <name evidence="2" type="ORF">JQS43_25720</name>
</gene>
<organism evidence="2 3">
    <name type="scientific">Natronosporangium hydrolyticum</name>
    <dbReference type="NCBI Taxonomy" id="2811111"/>
    <lineage>
        <taxon>Bacteria</taxon>
        <taxon>Bacillati</taxon>
        <taxon>Actinomycetota</taxon>
        <taxon>Actinomycetes</taxon>
        <taxon>Micromonosporales</taxon>
        <taxon>Micromonosporaceae</taxon>
        <taxon>Natronosporangium</taxon>
    </lineage>
</organism>
<evidence type="ECO:0000256" key="1">
    <source>
        <dbReference type="SAM" id="Phobius"/>
    </source>
</evidence>
<reference evidence="2" key="1">
    <citation type="submission" date="2021-02" db="EMBL/GenBank/DDBJ databases">
        <title>Natrosporangium hydrolyticum gen. nov., sp. nov, a haloalkaliphilic actinobacterium from a soda solonchak soil.</title>
        <authorList>
            <person name="Sorokin D.Y."/>
            <person name="Khijniak T.V."/>
            <person name="Zakharycheva A.P."/>
            <person name="Boueva O.V."/>
            <person name="Ariskina E.V."/>
            <person name="Hahnke R.L."/>
            <person name="Bunk B."/>
            <person name="Sproer C."/>
            <person name="Schumann P."/>
            <person name="Evtushenko L.I."/>
            <person name="Kublanov I.V."/>
        </authorList>
    </citation>
    <scope>NUCLEOTIDE SEQUENCE</scope>
    <source>
        <strain evidence="2">DSM 106523</strain>
    </source>
</reference>
<name>A0A895YAM1_9ACTN</name>
<dbReference type="Proteomes" id="UP000662857">
    <property type="component" value="Chromosome"/>
</dbReference>